<sequence length="61" mass="7147">MEQSKAQAVNVEGVLRSRLFKTVLIVLTRAIVWQIPESKVADHFTQSDIREKKFRARCVRY</sequence>
<name>A0A0C3CBI1_HEBCY</name>
<proteinExistence type="predicted"/>
<organism evidence="1 2">
    <name type="scientific">Hebeloma cylindrosporum</name>
    <dbReference type="NCBI Taxonomy" id="76867"/>
    <lineage>
        <taxon>Eukaryota</taxon>
        <taxon>Fungi</taxon>
        <taxon>Dikarya</taxon>
        <taxon>Basidiomycota</taxon>
        <taxon>Agaricomycotina</taxon>
        <taxon>Agaricomycetes</taxon>
        <taxon>Agaricomycetidae</taxon>
        <taxon>Agaricales</taxon>
        <taxon>Agaricineae</taxon>
        <taxon>Hymenogastraceae</taxon>
        <taxon>Hebeloma</taxon>
    </lineage>
</organism>
<accession>A0A0C3CBI1</accession>
<protein>
    <submittedName>
        <fullName evidence="1">Uncharacterized protein</fullName>
    </submittedName>
</protein>
<gene>
    <name evidence="1" type="ORF">M413DRAFT_445744</name>
</gene>
<dbReference type="EMBL" id="KN831781">
    <property type="protein sequence ID" value="KIM40971.1"/>
    <property type="molecule type" value="Genomic_DNA"/>
</dbReference>
<evidence type="ECO:0000313" key="2">
    <source>
        <dbReference type="Proteomes" id="UP000053424"/>
    </source>
</evidence>
<dbReference type="HOGENOM" id="CLU_2922840_0_0_1"/>
<evidence type="ECO:0000313" key="1">
    <source>
        <dbReference type="EMBL" id="KIM40971.1"/>
    </source>
</evidence>
<reference evidence="2" key="2">
    <citation type="submission" date="2015-01" db="EMBL/GenBank/DDBJ databases">
        <title>Evolutionary Origins and Diversification of the Mycorrhizal Mutualists.</title>
        <authorList>
            <consortium name="DOE Joint Genome Institute"/>
            <consortium name="Mycorrhizal Genomics Consortium"/>
            <person name="Kohler A."/>
            <person name="Kuo A."/>
            <person name="Nagy L.G."/>
            <person name="Floudas D."/>
            <person name="Copeland A."/>
            <person name="Barry K.W."/>
            <person name="Cichocki N."/>
            <person name="Veneault-Fourrey C."/>
            <person name="LaButti K."/>
            <person name="Lindquist E.A."/>
            <person name="Lipzen A."/>
            <person name="Lundell T."/>
            <person name="Morin E."/>
            <person name="Murat C."/>
            <person name="Riley R."/>
            <person name="Ohm R."/>
            <person name="Sun H."/>
            <person name="Tunlid A."/>
            <person name="Henrissat B."/>
            <person name="Grigoriev I.V."/>
            <person name="Hibbett D.S."/>
            <person name="Martin F."/>
        </authorList>
    </citation>
    <scope>NUCLEOTIDE SEQUENCE [LARGE SCALE GENOMIC DNA]</scope>
    <source>
        <strain evidence="2">h7</strain>
    </source>
</reference>
<keyword evidence="2" id="KW-1185">Reference proteome</keyword>
<dbReference type="AlphaFoldDB" id="A0A0C3CBI1"/>
<dbReference type="Proteomes" id="UP000053424">
    <property type="component" value="Unassembled WGS sequence"/>
</dbReference>
<reference evidence="1 2" key="1">
    <citation type="submission" date="2014-04" db="EMBL/GenBank/DDBJ databases">
        <authorList>
            <consortium name="DOE Joint Genome Institute"/>
            <person name="Kuo A."/>
            <person name="Gay G."/>
            <person name="Dore J."/>
            <person name="Kohler A."/>
            <person name="Nagy L.G."/>
            <person name="Floudas D."/>
            <person name="Copeland A."/>
            <person name="Barry K.W."/>
            <person name="Cichocki N."/>
            <person name="Veneault-Fourrey C."/>
            <person name="LaButti K."/>
            <person name="Lindquist E.A."/>
            <person name="Lipzen A."/>
            <person name="Lundell T."/>
            <person name="Morin E."/>
            <person name="Murat C."/>
            <person name="Sun H."/>
            <person name="Tunlid A."/>
            <person name="Henrissat B."/>
            <person name="Grigoriev I.V."/>
            <person name="Hibbett D.S."/>
            <person name="Martin F."/>
            <person name="Nordberg H.P."/>
            <person name="Cantor M.N."/>
            <person name="Hua S.X."/>
        </authorList>
    </citation>
    <scope>NUCLEOTIDE SEQUENCE [LARGE SCALE GENOMIC DNA]</scope>
    <source>
        <strain evidence="2">h7</strain>
    </source>
</reference>